<keyword evidence="1" id="KW-0812">Transmembrane</keyword>
<evidence type="ECO:0000256" key="1">
    <source>
        <dbReference type="SAM" id="Phobius"/>
    </source>
</evidence>
<accession>A0A832QDH8</accession>
<keyword evidence="1" id="KW-0472">Membrane</keyword>
<organism evidence="3 4">
    <name type="scientific">Candidatus Dojkabacteria bacterium</name>
    <dbReference type="NCBI Taxonomy" id="2099670"/>
    <lineage>
        <taxon>Bacteria</taxon>
        <taxon>Candidatus Dojkabacteria</taxon>
    </lineage>
</organism>
<dbReference type="AlphaFoldDB" id="A0A832QDH8"/>
<dbReference type="SMART" id="SM00460">
    <property type="entry name" value="TGc"/>
    <property type="match status" value="1"/>
</dbReference>
<dbReference type="Gene3D" id="3.10.620.30">
    <property type="match status" value="1"/>
</dbReference>
<protein>
    <submittedName>
        <fullName evidence="3">Transglutaminase domain-containing protein</fullName>
    </submittedName>
</protein>
<gene>
    <name evidence="3" type="ORF">GX533_01895</name>
</gene>
<keyword evidence="1" id="KW-1133">Transmembrane helix</keyword>
<dbReference type="InterPro" id="IPR002931">
    <property type="entry name" value="Transglutaminase-like"/>
</dbReference>
<dbReference type="Proteomes" id="UP000576550">
    <property type="component" value="Unassembled WGS sequence"/>
</dbReference>
<evidence type="ECO:0000313" key="3">
    <source>
        <dbReference type="EMBL" id="HHX99411.1"/>
    </source>
</evidence>
<proteinExistence type="predicted"/>
<comment type="caution">
    <text evidence="3">The sequence shown here is derived from an EMBL/GenBank/DDBJ whole genome shotgun (WGS) entry which is preliminary data.</text>
</comment>
<name>A0A832QDH8_9BACT</name>
<feature type="domain" description="Transglutaminase-like" evidence="2">
    <location>
        <begin position="374"/>
        <end position="440"/>
    </location>
</feature>
<dbReference type="Pfam" id="PF01841">
    <property type="entry name" value="Transglut_core"/>
    <property type="match status" value="1"/>
</dbReference>
<dbReference type="SUPFAM" id="SSF54001">
    <property type="entry name" value="Cysteine proteinases"/>
    <property type="match status" value="1"/>
</dbReference>
<evidence type="ECO:0000313" key="4">
    <source>
        <dbReference type="Proteomes" id="UP000576550"/>
    </source>
</evidence>
<sequence length="641" mass="73672">MKDLTGYLKKTLLRISLFLAVTLLSLFSFNEKVYSQNHPFKTSASFVHILNGKKIDTELTVTLQSDDIRVLSIYTASILAKDINPACTLGDGSEIHCNSYKRASVTDIQMDLKNKVVGPENPITLHFYYSLPIQNELFFIFPSSLLDGETTEVKILYPQSLGSDAWVSETITSKEIIGDKYQLVFKKPTHEKLSVFFSKDIQYEFKINRLFSNQTEQGPQTFELVVPPDTQTQNIIWKEISPLPTSAMMDKDGNYIFKYVVPAKESIDCKIIGFIQKKQENNETDEGEIEPFLTKKIGYWDMTDSTEIKRVFEFMRNKGLDINENVGDVSLFKKAQRELFYEYLYQYIIYRLDYQEDIPLGIGNEARLGSVQIAKKGRKFTPVDYSDFYISLLRYFGIPSRMVLGYVSNIAGYTTDGFYHYWVEYYDSDKKHWISVDPFIEEYSKQSLFGANLEDHVEIIKRGFSPLAPTLTFYTPTDFQVNLNIEERIDGKMDLNADFSFNKYDPTQKYITLLANLSNTGNIAISNVSFDKSNMGRVNSYIDPVSNIGSEIILPKQNKQMQLNIPYNKITSRNIYSTILYSNNFVQSAETKAEAVIPEDVPLYTLIIAKILSLASFLILILVVYISFKFMKSRKWNQQSS</sequence>
<dbReference type="EMBL" id="DUTP01000003">
    <property type="protein sequence ID" value="HHX99411.1"/>
    <property type="molecule type" value="Genomic_DNA"/>
</dbReference>
<evidence type="ECO:0000259" key="2">
    <source>
        <dbReference type="SMART" id="SM00460"/>
    </source>
</evidence>
<reference evidence="3 4" key="1">
    <citation type="journal article" date="2020" name="Biotechnol. Biofuels">
        <title>New insights from the biogas microbiome by comprehensive genome-resolved metagenomics of nearly 1600 species originating from multiple anaerobic digesters.</title>
        <authorList>
            <person name="Campanaro S."/>
            <person name="Treu L."/>
            <person name="Rodriguez-R L.M."/>
            <person name="Kovalovszki A."/>
            <person name="Ziels R.M."/>
            <person name="Maus I."/>
            <person name="Zhu X."/>
            <person name="Kougias P.G."/>
            <person name="Basile A."/>
            <person name="Luo G."/>
            <person name="Schluter A."/>
            <person name="Konstantinidis K.T."/>
            <person name="Angelidaki I."/>
        </authorList>
    </citation>
    <scope>NUCLEOTIDE SEQUENCE [LARGE SCALE GENOMIC DNA]</scope>
    <source>
        <strain evidence="3">AS05jafATM_89</strain>
    </source>
</reference>
<feature type="transmembrane region" description="Helical" evidence="1">
    <location>
        <begin position="12"/>
        <end position="29"/>
    </location>
</feature>
<feature type="transmembrane region" description="Helical" evidence="1">
    <location>
        <begin position="603"/>
        <end position="628"/>
    </location>
</feature>
<dbReference type="InterPro" id="IPR038765">
    <property type="entry name" value="Papain-like_cys_pep_sf"/>
</dbReference>